<geneLocation type="apicoplast" evidence="1"/>
<dbReference type="AlphaFoldDB" id="A0A976SK16"/>
<reference evidence="1" key="1">
    <citation type="submission" date="2022-07" db="EMBL/GenBank/DDBJ databases">
        <title>Chromosomal assemblies of T. orientalis with long-read sequencing.</title>
        <authorList>
            <person name="Yam J."/>
            <person name="Bogema D.R."/>
            <person name="Micallef M.L."/>
            <person name="Djordjevic S."/>
            <person name="Jenkins C."/>
        </authorList>
    </citation>
    <scope>NUCLEOTIDE SEQUENCE</scope>
    <source>
        <strain evidence="1">Fish Creek</strain>
    </source>
</reference>
<protein>
    <submittedName>
        <fullName evidence="1">Uncharacterized protein</fullName>
    </submittedName>
</protein>
<name>A0A976SK16_THEOR</name>
<proteinExistence type="predicted"/>
<organism evidence="1 2">
    <name type="scientific">Theileria orientalis</name>
    <dbReference type="NCBI Taxonomy" id="68886"/>
    <lineage>
        <taxon>Eukaryota</taxon>
        <taxon>Sar</taxon>
        <taxon>Alveolata</taxon>
        <taxon>Apicomplexa</taxon>
        <taxon>Aconoidasida</taxon>
        <taxon>Piroplasmida</taxon>
        <taxon>Theileriidae</taxon>
        <taxon>Theileria</taxon>
    </lineage>
</organism>
<dbReference type="EMBL" id="CP102586">
    <property type="protein sequence ID" value="UVC53099.1"/>
    <property type="molecule type" value="Genomic_DNA"/>
</dbReference>
<gene>
    <name evidence="1" type="ORF">MACJ_004181</name>
</gene>
<dbReference type="Proteomes" id="UP000244803">
    <property type="component" value="Apicoplast Pltd"/>
</dbReference>
<evidence type="ECO:0000313" key="1">
    <source>
        <dbReference type="EMBL" id="UVC53099.1"/>
    </source>
</evidence>
<evidence type="ECO:0000313" key="2">
    <source>
        <dbReference type="Proteomes" id="UP000244803"/>
    </source>
</evidence>
<accession>A0A976SK16</accession>
<keyword evidence="1" id="KW-0934">Plastid</keyword>
<sequence>MKNIKNKNNLYNFIDKNDTNSSRKKIIFNSLFIKFFPFYFKKSFRNKISKNFKYLRILNLK</sequence>
<keyword evidence="1" id="KW-0933">Apicoplast</keyword>